<accession>A0AAN9UBH3</accession>
<evidence type="ECO:0000313" key="2">
    <source>
        <dbReference type="EMBL" id="KAK7744583.1"/>
    </source>
</evidence>
<organism evidence="2 3">
    <name type="scientific">Cytospora paraplurivora</name>
    <dbReference type="NCBI Taxonomy" id="2898453"/>
    <lineage>
        <taxon>Eukaryota</taxon>
        <taxon>Fungi</taxon>
        <taxon>Dikarya</taxon>
        <taxon>Ascomycota</taxon>
        <taxon>Pezizomycotina</taxon>
        <taxon>Sordariomycetes</taxon>
        <taxon>Sordariomycetidae</taxon>
        <taxon>Diaporthales</taxon>
        <taxon>Cytosporaceae</taxon>
        <taxon>Cytospora</taxon>
    </lineage>
</organism>
<evidence type="ECO:0000256" key="1">
    <source>
        <dbReference type="SAM" id="MobiDB-lite"/>
    </source>
</evidence>
<feature type="compositionally biased region" description="Low complexity" evidence="1">
    <location>
        <begin position="77"/>
        <end position="88"/>
    </location>
</feature>
<dbReference type="Proteomes" id="UP001320245">
    <property type="component" value="Unassembled WGS sequence"/>
</dbReference>
<evidence type="ECO:0000313" key="3">
    <source>
        <dbReference type="Proteomes" id="UP001320245"/>
    </source>
</evidence>
<proteinExistence type="predicted"/>
<feature type="compositionally biased region" description="Gly residues" evidence="1">
    <location>
        <begin position="204"/>
        <end position="214"/>
    </location>
</feature>
<comment type="caution">
    <text evidence="2">The sequence shown here is derived from an EMBL/GenBank/DDBJ whole genome shotgun (WGS) entry which is preliminary data.</text>
</comment>
<keyword evidence="3" id="KW-1185">Reference proteome</keyword>
<sequence length="214" mass="23473">MVDASELSSSVAEYKEAEYHLSRIVEMEVPIDQRLRNIFFAEVDRREERVRARSSCKDLDEGVSINGTTCGPDRVDQTSTQDTSATSSRPSDNTVDNGHGVVIRGPLLPTGHLRKLVRIQGETTERGVKMIHTKLDRLVKLIESHIKTKKEMPVAHDDIKQMLHEQAASLEGVLAYLDGILKLLDAQRTAANSGGDEKINEDALGGGGEDAIDG</sequence>
<feature type="region of interest" description="Disordered" evidence="1">
    <location>
        <begin position="61"/>
        <end position="101"/>
    </location>
</feature>
<dbReference type="EMBL" id="JAJSPL020000010">
    <property type="protein sequence ID" value="KAK7744583.1"/>
    <property type="molecule type" value="Genomic_DNA"/>
</dbReference>
<protein>
    <submittedName>
        <fullName evidence="2">Uncharacterized protein</fullName>
    </submittedName>
</protein>
<reference evidence="2 3" key="1">
    <citation type="journal article" date="2023" name="PLoS ONE">
        <title>Cytospora paraplurivora sp. nov. isolated from orchards with fruit tree decline syndrome in Ontario, Canada.</title>
        <authorList>
            <person name="Ilyukhin E."/>
            <person name="Nguyen H.D.T."/>
            <person name="Castle A.J."/>
            <person name="Ellouze W."/>
        </authorList>
    </citation>
    <scope>NUCLEOTIDE SEQUENCE [LARGE SCALE GENOMIC DNA]</scope>
    <source>
        <strain evidence="2 3">FDS-564</strain>
    </source>
</reference>
<feature type="region of interest" description="Disordered" evidence="1">
    <location>
        <begin position="191"/>
        <end position="214"/>
    </location>
</feature>
<name>A0AAN9UBH3_9PEZI</name>
<gene>
    <name evidence="2" type="ORF">SLS53_003469</name>
</gene>
<dbReference type="AlphaFoldDB" id="A0AAN9UBH3"/>